<dbReference type="AlphaFoldDB" id="A0A1I6LI12"/>
<keyword evidence="5 7" id="KW-0472">Membrane</keyword>
<evidence type="ECO:0000313" key="11">
    <source>
        <dbReference type="Proteomes" id="UP000199024"/>
    </source>
</evidence>
<evidence type="ECO:0000256" key="7">
    <source>
        <dbReference type="SAM" id="Phobius"/>
    </source>
</evidence>
<feature type="domain" description="ABC3 transporter permease C-terminal" evidence="8">
    <location>
        <begin position="299"/>
        <end position="411"/>
    </location>
</feature>
<evidence type="ECO:0000256" key="6">
    <source>
        <dbReference type="ARBA" id="ARBA00038076"/>
    </source>
</evidence>
<evidence type="ECO:0000256" key="3">
    <source>
        <dbReference type="ARBA" id="ARBA00022692"/>
    </source>
</evidence>
<dbReference type="EMBL" id="FOZL01000001">
    <property type="protein sequence ID" value="SFS03064.1"/>
    <property type="molecule type" value="Genomic_DNA"/>
</dbReference>
<dbReference type="GO" id="GO:0022857">
    <property type="term" value="F:transmembrane transporter activity"/>
    <property type="evidence" value="ECO:0007669"/>
    <property type="project" value="TreeGrafter"/>
</dbReference>
<feature type="domain" description="MacB-like periplasmic core" evidence="9">
    <location>
        <begin position="24"/>
        <end position="258"/>
    </location>
</feature>
<sequence>MRLGDLNETMRMSMDTLRTNKMRSSLTILGIVIGVLTVIVISSVINGLNANVENLVQSLGSNVIFVFRFPVFANRPTTEMLTRKQLTYDDSVAMRDLPHVVAVSPVLQYTDHNVAGGVGSTAIKGNGRKMQNTTIEGDTPSQKDVHDLSLLSGRFFNEGDQERAANVVVLGYDTADELFGVDNALNREVEVGGMLFNVIGVYDKQKQAFGGGKNPQDNTAYFPITTFHKLHPEILDYWITLKYDDPKNRPLVEDELTELLRRRRKVLNNAPDNFAIFGTDTLTRLWNQVTGGLFLLLFALSSVALLVGGVGVMNIMLVSVTERTREIGIRKAIGATKRTILTQFTLEAMVLCAVGGLVGITLGSLIAFGLKFTPLGALVSPLWIMVAFGSSCAIGLIFGIYPAWKAANLNPIEALRYE</sequence>
<gene>
    <name evidence="10" type="ORF">SAMN05421771_0739</name>
</gene>
<feature type="transmembrane region" description="Helical" evidence="7">
    <location>
        <begin position="382"/>
        <end position="404"/>
    </location>
</feature>
<feature type="transmembrane region" description="Helical" evidence="7">
    <location>
        <begin position="293"/>
        <end position="317"/>
    </location>
</feature>
<keyword evidence="11" id="KW-1185">Reference proteome</keyword>
<comment type="similarity">
    <text evidence="6">Belongs to the ABC-4 integral membrane protein family.</text>
</comment>
<organism evidence="10 11">
    <name type="scientific">Granulicella pectinivorans</name>
    <dbReference type="NCBI Taxonomy" id="474950"/>
    <lineage>
        <taxon>Bacteria</taxon>
        <taxon>Pseudomonadati</taxon>
        <taxon>Acidobacteriota</taxon>
        <taxon>Terriglobia</taxon>
        <taxon>Terriglobales</taxon>
        <taxon>Acidobacteriaceae</taxon>
        <taxon>Granulicella</taxon>
    </lineage>
</organism>
<evidence type="ECO:0000256" key="1">
    <source>
        <dbReference type="ARBA" id="ARBA00004651"/>
    </source>
</evidence>
<dbReference type="InterPro" id="IPR025857">
    <property type="entry name" value="MacB_PCD"/>
</dbReference>
<accession>A0A1I6LI12</accession>
<dbReference type="Proteomes" id="UP000199024">
    <property type="component" value="Unassembled WGS sequence"/>
</dbReference>
<dbReference type="RefSeq" id="WP_089836714.1">
    <property type="nucleotide sequence ID" value="NZ_FOZL01000001.1"/>
</dbReference>
<keyword evidence="3 7" id="KW-0812">Transmembrane</keyword>
<dbReference type="InterPro" id="IPR003838">
    <property type="entry name" value="ABC3_permease_C"/>
</dbReference>
<reference evidence="10 11" key="1">
    <citation type="submission" date="2016-10" db="EMBL/GenBank/DDBJ databases">
        <authorList>
            <person name="de Groot N.N."/>
        </authorList>
    </citation>
    <scope>NUCLEOTIDE SEQUENCE [LARGE SCALE GENOMIC DNA]</scope>
    <source>
        <strain evidence="10 11">DSM 21001</strain>
    </source>
</reference>
<dbReference type="OrthoDB" id="9770099at2"/>
<keyword evidence="2" id="KW-1003">Cell membrane</keyword>
<comment type="subcellular location">
    <subcellularLocation>
        <location evidence="1">Cell membrane</location>
        <topology evidence="1">Multi-pass membrane protein</topology>
    </subcellularLocation>
</comment>
<feature type="transmembrane region" description="Helical" evidence="7">
    <location>
        <begin position="26"/>
        <end position="48"/>
    </location>
</feature>
<protein>
    <submittedName>
        <fullName evidence="10">Putative ABC transport system permease protein</fullName>
    </submittedName>
</protein>
<dbReference type="PANTHER" id="PTHR30572">
    <property type="entry name" value="MEMBRANE COMPONENT OF TRANSPORTER-RELATED"/>
    <property type="match status" value="1"/>
</dbReference>
<dbReference type="Pfam" id="PF12704">
    <property type="entry name" value="MacB_PCD"/>
    <property type="match status" value="1"/>
</dbReference>
<feature type="transmembrane region" description="Helical" evidence="7">
    <location>
        <begin position="348"/>
        <end position="370"/>
    </location>
</feature>
<evidence type="ECO:0000256" key="4">
    <source>
        <dbReference type="ARBA" id="ARBA00022989"/>
    </source>
</evidence>
<evidence type="ECO:0000259" key="8">
    <source>
        <dbReference type="Pfam" id="PF02687"/>
    </source>
</evidence>
<evidence type="ECO:0000259" key="9">
    <source>
        <dbReference type="Pfam" id="PF12704"/>
    </source>
</evidence>
<evidence type="ECO:0000256" key="5">
    <source>
        <dbReference type="ARBA" id="ARBA00023136"/>
    </source>
</evidence>
<proteinExistence type="inferred from homology"/>
<evidence type="ECO:0000256" key="2">
    <source>
        <dbReference type="ARBA" id="ARBA00022475"/>
    </source>
</evidence>
<dbReference type="Pfam" id="PF02687">
    <property type="entry name" value="FtsX"/>
    <property type="match status" value="1"/>
</dbReference>
<name>A0A1I6LI12_9BACT</name>
<evidence type="ECO:0000313" key="10">
    <source>
        <dbReference type="EMBL" id="SFS03064.1"/>
    </source>
</evidence>
<keyword evidence="4 7" id="KW-1133">Transmembrane helix</keyword>
<dbReference type="GO" id="GO:0005886">
    <property type="term" value="C:plasma membrane"/>
    <property type="evidence" value="ECO:0007669"/>
    <property type="project" value="UniProtKB-SubCell"/>
</dbReference>
<dbReference type="STRING" id="474950.SAMN05421771_0739"/>
<dbReference type="InterPro" id="IPR050250">
    <property type="entry name" value="Macrolide_Exporter_MacB"/>
</dbReference>
<dbReference type="PANTHER" id="PTHR30572:SF4">
    <property type="entry name" value="ABC TRANSPORTER PERMEASE YTRF"/>
    <property type="match status" value="1"/>
</dbReference>